<keyword evidence="1" id="KW-0732">Signal</keyword>
<keyword evidence="3" id="KW-1185">Reference proteome</keyword>
<comment type="caution">
    <text evidence="2">The sequence shown here is derived from an EMBL/GenBank/DDBJ whole genome shotgun (WGS) entry which is preliminary data.</text>
</comment>
<reference evidence="2" key="1">
    <citation type="submission" date="2016-11" db="EMBL/GenBank/DDBJ databases">
        <title>The genome sequence of Colletotrichum cuscutae.</title>
        <authorList>
            <person name="Baroncelli R."/>
        </authorList>
    </citation>
    <scope>NUCLEOTIDE SEQUENCE</scope>
    <source>
        <strain evidence="2">IMI 304802</strain>
    </source>
</reference>
<dbReference type="Proteomes" id="UP001239213">
    <property type="component" value="Unassembled WGS sequence"/>
</dbReference>
<protein>
    <submittedName>
        <fullName evidence="2">Uncharacterized protein</fullName>
    </submittedName>
</protein>
<sequence>MPPLPLLALPLGVGVGVGVGMRLRGVVSGITGAGGGGMKDGVGVGIWSPTPGVEMGIAPGMDVGEGSGGGSERDGVGVDVAFVVVEMMKVVRGRAELDGGGGGGGGGVGVCEDVCESVGVFCLIGADDDEDEALAGNDDDGVAFIEGVGVVCALVASLSVFGVPVPTPVCPPRLVGGVLASGWLSAMMKK</sequence>
<dbReference type="AlphaFoldDB" id="A0AAI9VCM9"/>
<dbReference type="EMBL" id="MPDP01000130">
    <property type="protein sequence ID" value="KAK1477638.1"/>
    <property type="molecule type" value="Genomic_DNA"/>
</dbReference>
<feature type="chain" id="PRO_5042465924" evidence="1">
    <location>
        <begin position="19"/>
        <end position="190"/>
    </location>
</feature>
<evidence type="ECO:0000313" key="3">
    <source>
        <dbReference type="Proteomes" id="UP001239213"/>
    </source>
</evidence>
<feature type="signal peptide" evidence="1">
    <location>
        <begin position="1"/>
        <end position="18"/>
    </location>
</feature>
<evidence type="ECO:0000256" key="1">
    <source>
        <dbReference type="SAM" id="SignalP"/>
    </source>
</evidence>
<gene>
    <name evidence="2" type="ORF">CCUS01_16591</name>
</gene>
<evidence type="ECO:0000313" key="2">
    <source>
        <dbReference type="EMBL" id="KAK1477638.1"/>
    </source>
</evidence>
<organism evidence="2 3">
    <name type="scientific">Colletotrichum cuscutae</name>
    <dbReference type="NCBI Taxonomy" id="1209917"/>
    <lineage>
        <taxon>Eukaryota</taxon>
        <taxon>Fungi</taxon>
        <taxon>Dikarya</taxon>
        <taxon>Ascomycota</taxon>
        <taxon>Pezizomycotina</taxon>
        <taxon>Sordariomycetes</taxon>
        <taxon>Hypocreomycetidae</taxon>
        <taxon>Glomerellales</taxon>
        <taxon>Glomerellaceae</taxon>
        <taxon>Colletotrichum</taxon>
        <taxon>Colletotrichum acutatum species complex</taxon>
    </lineage>
</organism>
<accession>A0AAI9VCM9</accession>
<proteinExistence type="predicted"/>
<name>A0AAI9VCM9_9PEZI</name>